<feature type="domain" description="CobE/GbiG C-terminal" evidence="1">
    <location>
        <begin position="234"/>
        <end position="351"/>
    </location>
</feature>
<dbReference type="Pfam" id="PF11761">
    <property type="entry name" value="CbiG_mid"/>
    <property type="match status" value="1"/>
</dbReference>
<feature type="domain" description="Cobalamin synthesis G N-terminal" evidence="2">
    <location>
        <begin position="52"/>
        <end position="132"/>
    </location>
</feature>
<name>A0A564ZG40_9BACT</name>
<evidence type="ECO:0000313" key="4">
    <source>
        <dbReference type="EMBL" id="VUZ84290.1"/>
    </source>
</evidence>
<dbReference type="EMBL" id="CABIKM010000011">
    <property type="protein sequence ID" value="VUZ84290.1"/>
    <property type="molecule type" value="Genomic_DNA"/>
</dbReference>
<dbReference type="Gene3D" id="3.30.420.180">
    <property type="entry name" value="CobE/GbiG C-terminal domain"/>
    <property type="match status" value="1"/>
</dbReference>
<dbReference type="Pfam" id="PF01890">
    <property type="entry name" value="CbiG_C"/>
    <property type="match status" value="1"/>
</dbReference>
<organism evidence="4 5">
    <name type="scientific">Candidatus Methylomirabilis lanthanidiphila</name>
    <dbReference type="NCBI Taxonomy" id="2211376"/>
    <lineage>
        <taxon>Bacteria</taxon>
        <taxon>Candidatus Methylomirabilota</taxon>
        <taxon>Candidatus Methylomirabilia</taxon>
        <taxon>Candidatus Methylomirabilales</taxon>
        <taxon>Candidatus Methylomirabilaceae</taxon>
        <taxon>Candidatus Methylomirabilis</taxon>
    </lineage>
</organism>
<accession>A0A564ZG40</accession>
<sequence length="362" mass="38100">MSIAVITVTRRGMALGQKILGGEPRAVLYLPERYGPPPSDRVRIFSGDLRALLTQIYPQYPGFVFLMATGIVVRLIAPLIKDKREDPAIVVMDITGRFAISLLSGHLGGANTLARRMAAMTGATVVVTTGTDLCGTIAPDLMALEIEGEVDDFEAMKRVSAALVDGERAAVLDLGGVDPPSLRCALPSNVERVPSLEALATSEAIAAIVITNRLLDLTAALPGKSAVILHPKNLVVGVGCHRGTSAEEIVQAIQRVLVDAGLSIKSVRCLATVEVKRDEAGLQEAGRRLGLPLRFCAKEALNQMAHIPNPSNAVVKYVGVQGVAEPAALLLSGGRLVVEKVKSGNVTVAVAEGQGVGYKNRV</sequence>
<dbReference type="GO" id="GO:0009236">
    <property type="term" value="P:cobalamin biosynthetic process"/>
    <property type="evidence" value="ECO:0007669"/>
    <property type="project" value="InterPro"/>
</dbReference>
<feature type="domain" description="Cobalamin biosynthesis central region" evidence="3">
    <location>
        <begin position="137"/>
        <end position="231"/>
    </location>
</feature>
<gene>
    <name evidence="4" type="ORF">MELA_00661</name>
</gene>
<dbReference type="Pfam" id="PF11760">
    <property type="entry name" value="CbiG_N"/>
    <property type="match status" value="1"/>
</dbReference>
<dbReference type="InterPro" id="IPR052553">
    <property type="entry name" value="CbiG_hydrolase"/>
</dbReference>
<dbReference type="InterPro" id="IPR002750">
    <property type="entry name" value="CobE/GbiG_C"/>
</dbReference>
<dbReference type="InterPro" id="IPR021745">
    <property type="entry name" value="CbiG_mid"/>
</dbReference>
<dbReference type="InterPro" id="IPR036518">
    <property type="entry name" value="CobE/GbiG_C_sf"/>
</dbReference>
<dbReference type="PANTHER" id="PTHR37477">
    <property type="entry name" value="COBALT-PRECORRIN-5A HYDROLASE"/>
    <property type="match status" value="1"/>
</dbReference>
<dbReference type="PANTHER" id="PTHR37477:SF1">
    <property type="entry name" value="COBALT-PRECORRIN-5A HYDROLASE"/>
    <property type="match status" value="1"/>
</dbReference>
<evidence type="ECO:0000259" key="2">
    <source>
        <dbReference type="Pfam" id="PF11760"/>
    </source>
</evidence>
<dbReference type="InterPro" id="IPR021744">
    <property type="entry name" value="CbiG_N"/>
</dbReference>
<dbReference type="Proteomes" id="UP000334340">
    <property type="component" value="Unassembled WGS sequence"/>
</dbReference>
<evidence type="ECO:0000313" key="5">
    <source>
        <dbReference type="Proteomes" id="UP000334340"/>
    </source>
</evidence>
<keyword evidence="5" id="KW-1185">Reference proteome</keyword>
<dbReference type="AlphaFoldDB" id="A0A564ZG40"/>
<proteinExistence type="predicted"/>
<evidence type="ECO:0000259" key="3">
    <source>
        <dbReference type="Pfam" id="PF11761"/>
    </source>
</evidence>
<evidence type="ECO:0000259" key="1">
    <source>
        <dbReference type="Pfam" id="PF01890"/>
    </source>
</evidence>
<dbReference type="Gene3D" id="3.40.50.11220">
    <property type="match status" value="1"/>
</dbReference>
<protein>
    <submittedName>
        <fullName evidence="4">Cobalamin biosynthesis protein CbiG</fullName>
    </submittedName>
</protein>
<reference evidence="4 5" key="1">
    <citation type="submission" date="2019-07" db="EMBL/GenBank/DDBJ databases">
        <authorList>
            <person name="Cremers G."/>
        </authorList>
    </citation>
    <scope>NUCLEOTIDE SEQUENCE [LARGE SCALE GENOMIC DNA]</scope>
</reference>
<dbReference type="SUPFAM" id="SSF159672">
    <property type="entry name" value="CbiG N-terminal domain-like"/>
    <property type="match status" value="1"/>
</dbReference>
<dbReference type="SUPFAM" id="SSF159664">
    <property type="entry name" value="CobE/GbiG C-terminal domain-like"/>
    <property type="match status" value="1"/>
</dbReference>
<dbReference type="InterPro" id="IPR038029">
    <property type="entry name" value="GbiG_N_sf"/>
</dbReference>